<evidence type="ECO:0000256" key="7">
    <source>
        <dbReference type="ARBA" id="ARBA00023274"/>
    </source>
</evidence>
<accession>A0A074WXJ1</accession>
<keyword evidence="6" id="KW-0539">Nucleus</keyword>
<evidence type="ECO:0000256" key="4">
    <source>
        <dbReference type="ARBA" id="ARBA00015339"/>
    </source>
</evidence>
<evidence type="ECO:0000256" key="8">
    <source>
        <dbReference type="SAM" id="MobiDB-lite"/>
    </source>
</evidence>
<dbReference type="Pfam" id="PF14615">
    <property type="entry name" value="Rsa3"/>
    <property type="match status" value="1"/>
</dbReference>
<dbReference type="Proteomes" id="UP000030672">
    <property type="component" value="Unassembled WGS sequence"/>
</dbReference>
<keyword evidence="11" id="KW-1185">Reference proteome</keyword>
<name>A0A074WXJ1_AURM1</name>
<dbReference type="GeneID" id="63913023"/>
<dbReference type="RefSeq" id="XP_040884094.1">
    <property type="nucleotide sequence ID" value="XM_041019650.1"/>
</dbReference>
<dbReference type="PANTHER" id="PTHR28127">
    <property type="entry name" value="RIBOSOME ASSEMBLY PROTEIN 3"/>
    <property type="match status" value="1"/>
</dbReference>
<dbReference type="PANTHER" id="PTHR28127:SF1">
    <property type="entry name" value="RIBOSOME ASSEMBLY PROTEIN 3"/>
    <property type="match status" value="1"/>
</dbReference>
<dbReference type="GO" id="GO:0030687">
    <property type="term" value="C:preribosome, large subunit precursor"/>
    <property type="evidence" value="ECO:0007669"/>
    <property type="project" value="TreeGrafter"/>
</dbReference>
<sequence>MPAVKRQAKADKPKRLRKRRARTEVSDSSDSSSSDSSSSSESDSSDSEPTPKKQVVAKSKVKTKAVAKSPSRSLSPEEDQTITTSTDGPQVGDVEAEDAFTSFYLRQMTTEFAEDLDKIRSAGDFNDKSLGLLIGALKQGRECFDRHDRLAVGKAIVAANQ</sequence>
<evidence type="ECO:0000259" key="9">
    <source>
        <dbReference type="Pfam" id="PF14615"/>
    </source>
</evidence>
<evidence type="ECO:0000313" key="10">
    <source>
        <dbReference type="EMBL" id="KEQ67071.1"/>
    </source>
</evidence>
<evidence type="ECO:0000256" key="6">
    <source>
        <dbReference type="ARBA" id="ARBA00023242"/>
    </source>
</evidence>
<gene>
    <name evidence="10" type="ORF">M437DRAFT_37543</name>
</gene>
<dbReference type="HOGENOM" id="CLU_124032_0_0_1"/>
<feature type="region of interest" description="Disordered" evidence="8">
    <location>
        <begin position="1"/>
        <end position="94"/>
    </location>
</feature>
<keyword evidence="7" id="KW-0687">Ribonucleoprotein</keyword>
<comment type="function">
    <text evidence="1">Required for efficient biogenesis of the 60S ribosomal subunit.</text>
</comment>
<evidence type="ECO:0000313" key="11">
    <source>
        <dbReference type="Proteomes" id="UP000030672"/>
    </source>
</evidence>
<comment type="subcellular location">
    <subcellularLocation>
        <location evidence="2">Nucleus</location>
        <location evidence="2">Nucleolus</location>
    </subcellularLocation>
</comment>
<dbReference type="EMBL" id="KL584824">
    <property type="protein sequence ID" value="KEQ67071.1"/>
    <property type="molecule type" value="Genomic_DNA"/>
</dbReference>
<dbReference type="GO" id="GO:0000027">
    <property type="term" value="P:ribosomal large subunit assembly"/>
    <property type="evidence" value="ECO:0007669"/>
    <property type="project" value="TreeGrafter"/>
</dbReference>
<dbReference type="InterPro" id="IPR051898">
    <property type="entry name" value="Ribosome_Assembly_3"/>
</dbReference>
<keyword evidence="5" id="KW-0690">Ribosome biogenesis</keyword>
<proteinExistence type="inferred from homology"/>
<feature type="compositionally biased region" description="Low complexity" evidence="8">
    <location>
        <begin position="26"/>
        <end position="42"/>
    </location>
</feature>
<dbReference type="GO" id="GO:0005730">
    <property type="term" value="C:nucleolus"/>
    <property type="evidence" value="ECO:0007669"/>
    <property type="project" value="UniProtKB-SubCell"/>
</dbReference>
<evidence type="ECO:0000256" key="3">
    <source>
        <dbReference type="ARBA" id="ARBA00006256"/>
    </source>
</evidence>
<dbReference type="STRING" id="1043003.A0A074WXJ1"/>
<organism evidence="10 11">
    <name type="scientific">Aureobasidium melanogenum (strain CBS 110374)</name>
    <name type="common">Aureobasidium pullulans var. melanogenum</name>
    <dbReference type="NCBI Taxonomy" id="1043003"/>
    <lineage>
        <taxon>Eukaryota</taxon>
        <taxon>Fungi</taxon>
        <taxon>Dikarya</taxon>
        <taxon>Ascomycota</taxon>
        <taxon>Pezizomycotina</taxon>
        <taxon>Dothideomycetes</taxon>
        <taxon>Dothideomycetidae</taxon>
        <taxon>Dothideales</taxon>
        <taxon>Saccotheciaceae</taxon>
        <taxon>Aureobasidium</taxon>
    </lineage>
</organism>
<evidence type="ECO:0000256" key="5">
    <source>
        <dbReference type="ARBA" id="ARBA00022517"/>
    </source>
</evidence>
<evidence type="ECO:0000256" key="2">
    <source>
        <dbReference type="ARBA" id="ARBA00004604"/>
    </source>
</evidence>
<feature type="domain" description="Ribosome-assembly protein 3 C-terminal" evidence="9">
    <location>
        <begin position="100"/>
        <end position="145"/>
    </location>
</feature>
<comment type="similarity">
    <text evidence="3">Belongs to the RSA3 family.</text>
</comment>
<reference evidence="10 11" key="1">
    <citation type="journal article" date="2014" name="BMC Genomics">
        <title>Genome sequencing of four Aureobasidium pullulans varieties: biotechnological potential, stress tolerance, and description of new species.</title>
        <authorList>
            <person name="Gostin Ar C."/>
            <person name="Ohm R.A."/>
            <person name="Kogej T."/>
            <person name="Sonjak S."/>
            <person name="Turk M."/>
            <person name="Zajc J."/>
            <person name="Zalar P."/>
            <person name="Grube M."/>
            <person name="Sun H."/>
            <person name="Han J."/>
            <person name="Sharma A."/>
            <person name="Chiniquy J."/>
            <person name="Ngan C.Y."/>
            <person name="Lipzen A."/>
            <person name="Barry K."/>
            <person name="Grigoriev I.V."/>
            <person name="Gunde-Cimerman N."/>
        </authorList>
    </citation>
    <scope>NUCLEOTIDE SEQUENCE [LARGE SCALE GENOMIC DNA]</scope>
    <source>
        <strain evidence="10 11">CBS 110374</strain>
    </source>
</reference>
<dbReference type="InterPro" id="IPR028217">
    <property type="entry name" value="Rsa3_C"/>
</dbReference>
<evidence type="ECO:0000256" key="1">
    <source>
        <dbReference type="ARBA" id="ARBA00003035"/>
    </source>
</evidence>
<protein>
    <recommendedName>
        <fullName evidence="4">Ribosome assembly protein 3</fullName>
    </recommendedName>
</protein>
<dbReference type="AlphaFoldDB" id="A0A074WXJ1"/>